<dbReference type="STRING" id="357750.A0A2S6C165"/>
<protein>
    <submittedName>
        <fullName evidence="2">Uncharacterized protein</fullName>
    </submittedName>
</protein>
<evidence type="ECO:0000313" key="3">
    <source>
        <dbReference type="Proteomes" id="UP000237631"/>
    </source>
</evidence>
<feature type="compositionally biased region" description="Polar residues" evidence="1">
    <location>
        <begin position="382"/>
        <end position="392"/>
    </location>
</feature>
<organism evidence="2 3">
    <name type="scientific">Cercospora berteroae</name>
    <dbReference type="NCBI Taxonomy" id="357750"/>
    <lineage>
        <taxon>Eukaryota</taxon>
        <taxon>Fungi</taxon>
        <taxon>Dikarya</taxon>
        <taxon>Ascomycota</taxon>
        <taxon>Pezizomycotina</taxon>
        <taxon>Dothideomycetes</taxon>
        <taxon>Dothideomycetidae</taxon>
        <taxon>Mycosphaerellales</taxon>
        <taxon>Mycosphaerellaceae</taxon>
        <taxon>Cercospora</taxon>
    </lineage>
</organism>
<sequence length="733" mass="80245">MEKPAEPRAISMGQEMAAPRDAAPAIPHRSVDHARRSSAQNATQERLHNDIWTSAISRLQAQVSYNTGMLESHRRQFTEIEAAVGRLHQQMNEVMHAVSDVQRDLRVRPVAAEQHQRHDSGDLEVVAKQLQRLTNRVNEIDGLNMQLDLVKNRMKRLEDGSSAVSQGQQRTPSAAFREQGPQDLASSAHVKHPHPQQHHPQHHQQQQQQLPLQPPQHTQLPPMRTNSIASPAGGHPSSLPPQSAVDAQHPHGPRPPSASRLFTGEPQPGRPAPGPLFRPTEALPPPSALSGWRPAEQHRPGLSPTHNLPEVRPNTMEPDIHPNSGNQQGAWSAVNASTAVKRSPENRPPEFEALNGTKRPRLAPLMPNSMPHNIHGEDAYGPTQQSFQSVNPSPADVPFHSRSRAPSDGSQSQPAAHHNFRFITSTQQPEPQEQWRTEVGGPTAHGHPTSGRGSGRGKGRGRGRGRGRGGAAAHGSSHETQEHDTPEWERAEIATGRMSPNGHFGSAQSHSPKSVYRSTPSGSLVGERPSDYPATPVNHGSPHDSHVALPEQSSGGSSKKTRTKPVRNAEGILIRKDGRPDMRSVSSANNLRKVHAKKEAERAENDEEPNGRTRSGTPTSAIAGEEGSDDYGTETPQERHRELMHRILSEDRSTRERSTPMHEMPAPQPLKSESDSRSVMDPKEENKTVDVVMRDSEPPQVEERLRQDAKPFAALATEHAPPPPPVTEEAIAA</sequence>
<feature type="compositionally biased region" description="Pro residues" evidence="1">
    <location>
        <begin position="268"/>
        <end position="287"/>
    </location>
</feature>
<dbReference type="OrthoDB" id="5396360at2759"/>
<keyword evidence="3" id="KW-1185">Reference proteome</keyword>
<feature type="region of interest" description="Disordered" evidence="1">
    <location>
        <begin position="158"/>
        <end position="705"/>
    </location>
</feature>
<feature type="compositionally biased region" description="Low complexity" evidence="1">
    <location>
        <begin position="203"/>
        <end position="222"/>
    </location>
</feature>
<feature type="compositionally biased region" description="Polar residues" evidence="1">
    <location>
        <begin position="323"/>
        <end position="340"/>
    </location>
</feature>
<feature type="compositionally biased region" description="Basic and acidic residues" evidence="1">
    <location>
        <begin position="573"/>
        <end position="582"/>
    </location>
</feature>
<feature type="compositionally biased region" description="Polar residues" evidence="1">
    <location>
        <begin position="162"/>
        <end position="172"/>
    </location>
</feature>
<evidence type="ECO:0000313" key="2">
    <source>
        <dbReference type="EMBL" id="PPJ53446.1"/>
    </source>
</evidence>
<accession>A0A2S6C165</accession>
<dbReference type="AlphaFoldDB" id="A0A2S6C165"/>
<feature type="compositionally biased region" description="Basic residues" evidence="1">
    <location>
        <begin position="455"/>
        <end position="467"/>
    </location>
</feature>
<feature type="compositionally biased region" description="Basic and acidic residues" evidence="1">
    <location>
        <begin position="476"/>
        <end position="492"/>
    </location>
</feature>
<feature type="compositionally biased region" description="Polar residues" evidence="1">
    <location>
        <begin position="422"/>
        <end position="431"/>
    </location>
</feature>
<feature type="compositionally biased region" description="Polar residues" evidence="1">
    <location>
        <begin position="506"/>
        <end position="522"/>
    </location>
</feature>
<reference evidence="3" key="1">
    <citation type="journal article" date="2017" name="bioRxiv">
        <title>Conservation of a gene cluster reveals novel cercosporin biosynthetic mechanisms and extends production to the genus Colletotrichum.</title>
        <authorList>
            <person name="de Jonge R."/>
            <person name="Ebert M.K."/>
            <person name="Huitt-Roehl C.R."/>
            <person name="Pal P."/>
            <person name="Suttle J.C."/>
            <person name="Spanner R.E."/>
            <person name="Neubauer J.D."/>
            <person name="Jurick W.M.II."/>
            <person name="Stott K.A."/>
            <person name="Secor G.A."/>
            <person name="Thomma B.P.H.J."/>
            <person name="Van de Peer Y."/>
            <person name="Townsend C.A."/>
            <person name="Bolton M.D."/>
        </authorList>
    </citation>
    <scope>NUCLEOTIDE SEQUENCE [LARGE SCALE GENOMIC DNA]</scope>
    <source>
        <strain evidence="3">CBS538.71</strain>
    </source>
</reference>
<feature type="compositionally biased region" description="Basic and acidic residues" evidence="1">
    <location>
        <begin position="636"/>
        <end position="660"/>
    </location>
</feature>
<evidence type="ECO:0000256" key="1">
    <source>
        <dbReference type="SAM" id="MobiDB-lite"/>
    </source>
</evidence>
<gene>
    <name evidence="2" type="ORF">CBER1_00309</name>
</gene>
<feature type="compositionally biased region" description="Basic residues" evidence="1">
    <location>
        <begin position="189"/>
        <end position="202"/>
    </location>
</feature>
<feature type="compositionally biased region" description="Basic and acidic residues" evidence="1">
    <location>
        <begin position="672"/>
        <end position="705"/>
    </location>
</feature>
<dbReference type="Proteomes" id="UP000237631">
    <property type="component" value="Unassembled WGS sequence"/>
</dbReference>
<feature type="region of interest" description="Disordered" evidence="1">
    <location>
        <begin position="1"/>
        <end position="46"/>
    </location>
</feature>
<proteinExistence type="predicted"/>
<name>A0A2S6C165_9PEZI</name>
<dbReference type="EMBL" id="PNEN01000578">
    <property type="protein sequence ID" value="PPJ53446.1"/>
    <property type="molecule type" value="Genomic_DNA"/>
</dbReference>
<comment type="caution">
    <text evidence="2">The sequence shown here is derived from an EMBL/GenBank/DDBJ whole genome shotgun (WGS) entry which is preliminary data.</text>
</comment>